<feature type="transmembrane region" description="Helical" evidence="1">
    <location>
        <begin position="43"/>
        <end position="63"/>
    </location>
</feature>
<keyword evidence="1" id="KW-1133">Transmembrane helix</keyword>
<evidence type="ECO:0000256" key="1">
    <source>
        <dbReference type="SAM" id="Phobius"/>
    </source>
</evidence>
<organism evidence="2 3">
    <name type="scientific">Candidatus Cryptobacteroides faecavium</name>
    <dbReference type="NCBI Taxonomy" id="2840762"/>
    <lineage>
        <taxon>Bacteria</taxon>
        <taxon>Pseudomonadati</taxon>
        <taxon>Bacteroidota</taxon>
        <taxon>Bacteroidia</taxon>
        <taxon>Bacteroidales</taxon>
        <taxon>Candidatus Cryptobacteroides</taxon>
    </lineage>
</organism>
<keyword evidence="1" id="KW-0472">Membrane</keyword>
<reference evidence="2" key="2">
    <citation type="journal article" date="2021" name="PeerJ">
        <title>Extensive microbial diversity within the chicken gut microbiome revealed by metagenomics and culture.</title>
        <authorList>
            <person name="Gilroy R."/>
            <person name="Ravi A."/>
            <person name="Getino M."/>
            <person name="Pursley I."/>
            <person name="Horton D.L."/>
            <person name="Alikhan N.F."/>
            <person name="Baker D."/>
            <person name="Gharbi K."/>
            <person name="Hall N."/>
            <person name="Watson M."/>
            <person name="Adriaenssens E.M."/>
            <person name="Foster-Nyarko E."/>
            <person name="Jarju S."/>
            <person name="Secka A."/>
            <person name="Antonio M."/>
            <person name="Oren A."/>
            <person name="Chaudhuri R.R."/>
            <person name="La Ragione R."/>
            <person name="Hildebrand F."/>
            <person name="Pallen M.J."/>
        </authorList>
    </citation>
    <scope>NUCLEOTIDE SEQUENCE</scope>
    <source>
        <strain evidence="2">B2-22910</strain>
    </source>
</reference>
<sequence length="165" mass="18828">MEQYFRKYSSEIESLETGHGVSEEAFLSRCASIGRKSALRRRLTALLGTAAAVAAVIVSIFLLDREEAPGPAELYVQEYTDGIRGILDNIRDMEMESDVCRQMDISSTVEELLASRNDLEKQLDGLDMDDKMLVLKTYYDRQTECVASLYRDCIRAYSHDMMRNY</sequence>
<gene>
    <name evidence="2" type="ORF">IAB82_07525</name>
</gene>
<dbReference type="AlphaFoldDB" id="A0A9D9IHI9"/>
<keyword evidence="1" id="KW-0812">Transmembrane</keyword>
<dbReference type="EMBL" id="JADIMB010000109">
    <property type="protein sequence ID" value="MBO8471624.1"/>
    <property type="molecule type" value="Genomic_DNA"/>
</dbReference>
<protein>
    <submittedName>
        <fullName evidence="2">Uncharacterized protein</fullName>
    </submittedName>
</protein>
<comment type="caution">
    <text evidence="2">The sequence shown here is derived from an EMBL/GenBank/DDBJ whole genome shotgun (WGS) entry which is preliminary data.</text>
</comment>
<proteinExistence type="predicted"/>
<reference evidence="2" key="1">
    <citation type="submission" date="2020-10" db="EMBL/GenBank/DDBJ databases">
        <authorList>
            <person name="Gilroy R."/>
        </authorList>
    </citation>
    <scope>NUCLEOTIDE SEQUENCE</scope>
    <source>
        <strain evidence="2">B2-22910</strain>
    </source>
</reference>
<accession>A0A9D9IHI9</accession>
<name>A0A9D9IHI9_9BACT</name>
<evidence type="ECO:0000313" key="3">
    <source>
        <dbReference type="Proteomes" id="UP000823603"/>
    </source>
</evidence>
<dbReference type="Proteomes" id="UP000823603">
    <property type="component" value="Unassembled WGS sequence"/>
</dbReference>
<evidence type="ECO:0000313" key="2">
    <source>
        <dbReference type="EMBL" id="MBO8471624.1"/>
    </source>
</evidence>